<dbReference type="EMBL" id="BMXL01000001">
    <property type="protein sequence ID" value="GHD15158.1"/>
    <property type="molecule type" value="Genomic_DNA"/>
</dbReference>
<sequence length="128" mass="14152">MLDRDELQDFLDAYGRELVSGDLDRVAARYTYPVCVVGEEATLALSAPGELKATLGRTARRYQERGVTDLALELRGVEELTDHLVWVDVRRAARASDGKEILVEGRRYLLRVADSSCMICVVVPTGPA</sequence>
<gene>
    <name evidence="1" type="ORF">GCM10007147_01990</name>
</gene>
<evidence type="ECO:0000313" key="1">
    <source>
        <dbReference type="EMBL" id="GHD15158.1"/>
    </source>
</evidence>
<protein>
    <submittedName>
        <fullName evidence="1">Uncharacterized protein</fullName>
    </submittedName>
</protein>
<organism evidence="1 2">
    <name type="scientific">Nocardiopsis kunsanensis</name>
    <dbReference type="NCBI Taxonomy" id="141693"/>
    <lineage>
        <taxon>Bacteria</taxon>
        <taxon>Bacillati</taxon>
        <taxon>Actinomycetota</taxon>
        <taxon>Actinomycetes</taxon>
        <taxon>Streptosporangiales</taxon>
        <taxon>Nocardiopsidaceae</taxon>
        <taxon>Nocardiopsis</taxon>
    </lineage>
</organism>
<dbReference type="Proteomes" id="UP000654947">
    <property type="component" value="Unassembled WGS sequence"/>
</dbReference>
<evidence type="ECO:0000313" key="2">
    <source>
        <dbReference type="Proteomes" id="UP000654947"/>
    </source>
</evidence>
<accession>A0A918X735</accession>
<keyword evidence="2" id="KW-1185">Reference proteome</keyword>
<name>A0A918X735_9ACTN</name>
<dbReference type="RefSeq" id="WP_017575413.1">
    <property type="nucleotide sequence ID" value="NZ_BMXL01000001.1"/>
</dbReference>
<comment type="caution">
    <text evidence="1">The sequence shown here is derived from an EMBL/GenBank/DDBJ whole genome shotgun (WGS) entry which is preliminary data.</text>
</comment>
<reference evidence="1 2" key="1">
    <citation type="journal article" date="2014" name="Int. J. Syst. Evol. Microbiol.">
        <title>Complete genome sequence of Corynebacterium casei LMG S-19264T (=DSM 44701T), isolated from a smear-ripened cheese.</title>
        <authorList>
            <consortium name="US DOE Joint Genome Institute (JGI-PGF)"/>
            <person name="Walter F."/>
            <person name="Albersmeier A."/>
            <person name="Kalinowski J."/>
            <person name="Ruckert C."/>
        </authorList>
    </citation>
    <scope>NUCLEOTIDE SEQUENCE [LARGE SCALE GENOMIC DNA]</scope>
    <source>
        <strain evidence="1 2">KCTC 19473</strain>
    </source>
</reference>
<dbReference type="AlphaFoldDB" id="A0A918X735"/>
<proteinExistence type="predicted"/>